<dbReference type="EMBL" id="QKYT01000082">
    <property type="protein sequence ID" value="RIA94378.1"/>
    <property type="molecule type" value="Genomic_DNA"/>
</dbReference>
<dbReference type="Proteomes" id="UP000265703">
    <property type="component" value="Unassembled WGS sequence"/>
</dbReference>
<sequence>MNSTTYLFLSHLWKAKEKDAVDLERKRITQLLKKERSRPNYFYDANPEVFQQASNSLERLFNEYNDVADIIEKTTDCLNCIVKIIIDMGLLKSGDDNDWEKIVVDFLSLIENFIQREDADRETLGRLCLKPLIETLTNSSLPIDIRKTSADVINGFLTGCKENKKLLSQEKFFNTSDLTSSMITSFNFVILRYCLGFALECKMIVKSL</sequence>
<organism evidence="1 2">
    <name type="scientific">Glomus cerebriforme</name>
    <dbReference type="NCBI Taxonomy" id="658196"/>
    <lineage>
        <taxon>Eukaryota</taxon>
        <taxon>Fungi</taxon>
        <taxon>Fungi incertae sedis</taxon>
        <taxon>Mucoromycota</taxon>
        <taxon>Glomeromycotina</taxon>
        <taxon>Glomeromycetes</taxon>
        <taxon>Glomerales</taxon>
        <taxon>Glomeraceae</taxon>
        <taxon>Glomus</taxon>
    </lineage>
</organism>
<evidence type="ECO:0000313" key="1">
    <source>
        <dbReference type="EMBL" id="RIA94378.1"/>
    </source>
</evidence>
<keyword evidence="2" id="KW-1185">Reference proteome</keyword>
<dbReference type="SUPFAM" id="SSF48371">
    <property type="entry name" value="ARM repeat"/>
    <property type="match status" value="1"/>
</dbReference>
<proteinExistence type="predicted"/>
<gene>
    <name evidence="1" type="ORF">C1645_567208</name>
</gene>
<evidence type="ECO:0000313" key="2">
    <source>
        <dbReference type="Proteomes" id="UP000265703"/>
    </source>
</evidence>
<comment type="caution">
    <text evidence="1">The sequence shown here is derived from an EMBL/GenBank/DDBJ whole genome shotgun (WGS) entry which is preliminary data.</text>
</comment>
<dbReference type="InterPro" id="IPR016024">
    <property type="entry name" value="ARM-type_fold"/>
</dbReference>
<reference evidence="1 2" key="1">
    <citation type="submission" date="2018-06" db="EMBL/GenBank/DDBJ databases">
        <title>Comparative genomics reveals the genomic features of Rhizophagus irregularis, R. cerebriforme, R. diaphanum and Gigaspora rosea, and their symbiotic lifestyle signature.</title>
        <authorList>
            <person name="Morin E."/>
            <person name="San Clemente H."/>
            <person name="Chen E.C.H."/>
            <person name="De La Providencia I."/>
            <person name="Hainaut M."/>
            <person name="Kuo A."/>
            <person name="Kohler A."/>
            <person name="Murat C."/>
            <person name="Tang N."/>
            <person name="Roy S."/>
            <person name="Loubradou J."/>
            <person name="Henrissat B."/>
            <person name="Grigoriev I.V."/>
            <person name="Corradi N."/>
            <person name="Roux C."/>
            <person name="Martin F.M."/>
        </authorList>
    </citation>
    <scope>NUCLEOTIDE SEQUENCE [LARGE SCALE GENOMIC DNA]</scope>
    <source>
        <strain evidence="1 2">DAOM 227022</strain>
    </source>
</reference>
<dbReference type="OrthoDB" id="2370407at2759"/>
<name>A0A397T806_9GLOM</name>
<protein>
    <submittedName>
        <fullName evidence="1">Uncharacterized protein</fullName>
    </submittedName>
</protein>
<accession>A0A397T806</accession>
<dbReference type="AlphaFoldDB" id="A0A397T806"/>